<protein>
    <submittedName>
        <fullName evidence="1">16S rRNA C967 or C1407 C5-methylase (RsmB/RsmF family)</fullName>
    </submittedName>
</protein>
<dbReference type="AlphaFoldDB" id="A0A938Y0N8"/>
<proteinExistence type="predicted"/>
<reference evidence="1" key="1">
    <citation type="submission" date="2021-01" db="EMBL/GenBank/DDBJ databases">
        <title>Genomic Encyclopedia of Type Strains, Phase IV (KMG-IV): sequencing the most valuable type-strain genomes for metagenomic binning, comparative biology and taxonomic classification.</title>
        <authorList>
            <person name="Goeker M."/>
        </authorList>
    </citation>
    <scope>NUCLEOTIDE SEQUENCE</scope>
    <source>
        <strain evidence="1">DSM 25523</strain>
    </source>
</reference>
<gene>
    <name evidence="1" type="ORF">JOD01_000571</name>
</gene>
<comment type="caution">
    <text evidence="1">The sequence shown here is derived from an EMBL/GenBank/DDBJ whole genome shotgun (WGS) entry which is preliminary data.</text>
</comment>
<keyword evidence="2" id="KW-1185">Reference proteome</keyword>
<evidence type="ECO:0000313" key="2">
    <source>
        <dbReference type="Proteomes" id="UP000717624"/>
    </source>
</evidence>
<accession>A0A938Y0N8</accession>
<dbReference type="Proteomes" id="UP000717624">
    <property type="component" value="Unassembled WGS sequence"/>
</dbReference>
<dbReference type="RefSeq" id="WP_204516689.1">
    <property type="nucleotide sequence ID" value="NZ_BAABIN010000009.1"/>
</dbReference>
<organism evidence="1 2">
    <name type="scientific">Brevibacillus fulvus</name>
    <dbReference type="NCBI Taxonomy" id="1125967"/>
    <lineage>
        <taxon>Bacteria</taxon>
        <taxon>Bacillati</taxon>
        <taxon>Bacillota</taxon>
        <taxon>Bacilli</taxon>
        <taxon>Bacillales</taxon>
        <taxon>Paenibacillaceae</taxon>
        <taxon>Brevibacillus</taxon>
    </lineage>
</organism>
<dbReference type="EMBL" id="JAFBEB010000001">
    <property type="protein sequence ID" value="MBM7588985.1"/>
    <property type="molecule type" value="Genomic_DNA"/>
</dbReference>
<name>A0A938Y0N8_9BACL</name>
<sequence length="93" mass="11137">MRRRAARRAANKILRENPNFSKWLLSDSNRVKEIRANPEIVQTWHQKWREQNFGKLNLYNLTEKTRRANEWLTKVQSALENMSNPDKKDTTTP</sequence>
<evidence type="ECO:0000313" key="1">
    <source>
        <dbReference type="EMBL" id="MBM7588985.1"/>
    </source>
</evidence>